<dbReference type="InterPro" id="IPR006379">
    <property type="entry name" value="HAD-SF_hydro_IIB"/>
</dbReference>
<name>A0A0R2DMV7_9LACO</name>
<dbReference type="InterPro" id="IPR023214">
    <property type="entry name" value="HAD_sf"/>
</dbReference>
<dbReference type="PATRIC" id="fig|1423803.3.peg.718"/>
<dbReference type="PANTHER" id="PTHR10000:SF53">
    <property type="entry name" value="5-AMINO-6-(5-PHOSPHO-D-RIBITYLAMINO)URACIL PHOSPHATASE YBJI-RELATED"/>
    <property type="match status" value="1"/>
</dbReference>
<keyword evidence="1" id="KW-0378">Hydrolase</keyword>
<dbReference type="AlphaFoldDB" id="A0A0R2DMV7"/>
<evidence type="ECO:0000313" key="1">
    <source>
        <dbReference type="EMBL" id="KRN01580.1"/>
    </source>
</evidence>
<proteinExistence type="predicted"/>
<protein>
    <submittedName>
        <fullName evidence="1">HAD superfamily hydrolase</fullName>
    </submittedName>
</protein>
<dbReference type="NCBIfam" id="TIGR01484">
    <property type="entry name" value="HAD-SF-IIB"/>
    <property type="match status" value="1"/>
</dbReference>
<sequence length="275" mass="29720">MRSEILAIKLIAVDLNGTLLHNDQSFNRSLFQTTLAALDQDGVRVVLSSGNQYDHLRSLFKDVMADNLAVIAENGASIYWRDRLLFDGSLSAEALNHFLTVDRQADCLQEAYIILTGAHGSYTEKGAPQPLIEAAEKFYDHLQLVDDLTTVTDQIKKISVSVLPGATGQTVEALNELLAGRMRAHDSGYGVVDVVAANVGKLPAVQWLAKEWQLEAAEIMAFGDGANDGPLLAYAGTGIAMQNAPAKIQALADQVTAWDNEQDGVLKTIQSQLLA</sequence>
<dbReference type="GO" id="GO:0016791">
    <property type="term" value="F:phosphatase activity"/>
    <property type="evidence" value="ECO:0007669"/>
    <property type="project" value="UniProtKB-ARBA"/>
</dbReference>
<dbReference type="STRING" id="1423803.FD13_GL000722"/>
<dbReference type="SUPFAM" id="SSF56784">
    <property type="entry name" value="HAD-like"/>
    <property type="match status" value="1"/>
</dbReference>
<dbReference type="GO" id="GO:0000287">
    <property type="term" value="F:magnesium ion binding"/>
    <property type="evidence" value="ECO:0007669"/>
    <property type="project" value="TreeGrafter"/>
</dbReference>
<reference evidence="1 2" key="1">
    <citation type="journal article" date="2015" name="Genome Announc.">
        <title>Expanding the biotechnology potential of lactobacilli through comparative genomics of 213 strains and associated genera.</title>
        <authorList>
            <person name="Sun Z."/>
            <person name="Harris H.M."/>
            <person name="McCann A."/>
            <person name="Guo C."/>
            <person name="Argimon S."/>
            <person name="Zhang W."/>
            <person name="Yang X."/>
            <person name="Jeffery I.B."/>
            <person name="Cooney J.C."/>
            <person name="Kagawa T.F."/>
            <person name="Liu W."/>
            <person name="Song Y."/>
            <person name="Salvetti E."/>
            <person name="Wrobel A."/>
            <person name="Rasinkangas P."/>
            <person name="Parkhill J."/>
            <person name="Rea M.C."/>
            <person name="O'Sullivan O."/>
            <person name="Ritari J."/>
            <person name="Douillard F.P."/>
            <person name="Paul Ross R."/>
            <person name="Yang R."/>
            <person name="Briner A.E."/>
            <person name="Felis G.E."/>
            <person name="de Vos W.M."/>
            <person name="Barrangou R."/>
            <person name="Klaenhammer T.R."/>
            <person name="Caufield P.W."/>
            <person name="Cui Y."/>
            <person name="Zhang H."/>
            <person name="O'Toole P.W."/>
        </authorList>
    </citation>
    <scope>NUCLEOTIDE SEQUENCE [LARGE SCALE GENOMIC DNA]</scope>
    <source>
        <strain evidence="1 2">DSM 21775</strain>
    </source>
</reference>
<dbReference type="CDD" id="cd07518">
    <property type="entry name" value="HAD_YbiV-Like"/>
    <property type="match status" value="1"/>
</dbReference>
<dbReference type="InterPro" id="IPR000150">
    <property type="entry name" value="Cof"/>
</dbReference>
<evidence type="ECO:0000313" key="2">
    <source>
        <dbReference type="Proteomes" id="UP000051589"/>
    </source>
</evidence>
<dbReference type="Gene3D" id="3.30.1240.10">
    <property type="match status" value="1"/>
</dbReference>
<gene>
    <name evidence="1" type="ORF">FD13_GL000722</name>
</gene>
<dbReference type="Proteomes" id="UP000051589">
    <property type="component" value="Unassembled WGS sequence"/>
</dbReference>
<dbReference type="InterPro" id="IPR036412">
    <property type="entry name" value="HAD-like_sf"/>
</dbReference>
<accession>A0A0R2DMV7</accession>
<organism evidence="1 2">
    <name type="scientific">Levilactobacillus senmaizukei DSM 21775 = NBRC 103853</name>
    <dbReference type="NCBI Taxonomy" id="1423803"/>
    <lineage>
        <taxon>Bacteria</taxon>
        <taxon>Bacillati</taxon>
        <taxon>Bacillota</taxon>
        <taxon>Bacilli</taxon>
        <taxon>Lactobacillales</taxon>
        <taxon>Lactobacillaceae</taxon>
        <taxon>Levilactobacillus</taxon>
    </lineage>
</organism>
<dbReference type="PROSITE" id="PS01229">
    <property type="entry name" value="COF_2"/>
    <property type="match status" value="1"/>
</dbReference>
<dbReference type="GO" id="GO:0005829">
    <property type="term" value="C:cytosol"/>
    <property type="evidence" value="ECO:0007669"/>
    <property type="project" value="TreeGrafter"/>
</dbReference>
<dbReference type="NCBIfam" id="TIGR00099">
    <property type="entry name" value="Cof-subfamily"/>
    <property type="match status" value="1"/>
</dbReference>
<dbReference type="PANTHER" id="PTHR10000">
    <property type="entry name" value="PHOSPHOSERINE PHOSPHATASE"/>
    <property type="match status" value="1"/>
</dbReference>
<keyword evidence="2" id="KW-1185">Reference proteome</keyword>
<dbReference type="EMBL" id="AYZH01000018">
    <property type="protein sequence ID" value="KRN01580.1"/>
    <property type="molecule type" value="Genomic_DNA"/>
</dbReference>
<dbReference type="Gene3D" id="3.40.50.1000">
    <property type="entry name" value="HAD superfamily/HAD-like"/>
    <property type="match status" value="1"/>
</dbReference>
<comment type="caution">
    <text evidence="1">The sequence shown here is derived from an EMBL/GenBank/DDBJ whole genome shotgun (WGS) entry which is preliminary data.</text>
</comment>
<dbReference type="Pfam" id="PF08282">
    <property type="entry name" value="Hydrolase_3"/>
    <property type="match status" value="1"/>
</dbReference>